<feature type="domain" description="4Fe-4S ferredoxin-type" evidence="9">
    <location>
        <begin position="1"/>
        <end position="31"/>
    </location>
</feature>
<keyword evidence="2 8" id="KW-0813">Transport</keyword>
<comment type="caution">
    <text evidence="10">The sequence shown here is derived from an EMBL/GenBank/DDBJ whole genome shotgun (WGS) entry which is preliminary data.</text>
</comment>
<evidence type="ECO:0000256" key="4">
    <source>
        <dbReference type="ARBA" id="ARBA00022723"/>
    </source>
</evidence>
<keyword evidence="11" id="KW-1185">Reference proteome</keyword>
<sequence length="86" mass="9270">MPYVITSPCESSRDGSCVDACPVDAIHPSEDEAEFGSHPQLYIDPLTCIECGACAPACPVNAIFAHQEVPASMQSYIEINAAHYQR</sequence>
<evidence type="ECO:0000256" key="7">
    <source>
        <dbReference type="ARBA" id="ARBA00023014"/>
    </source>
</evidence>
<gene>
    <name evidence="10" type="ORF">CLV29_3125</name>
</gene>
<keyword evidence="8" id="KW-0003">3Fe-4S</keyword>
<dbReference type="InterPro" id="IPR017896">
    <property type="entry name" value="4Fe4S_Fe-S-bd"/>
</dbReference>
<evidence type="ECO:0000256" key="2">
    <source>
        <dbReference type="ARBA" id="ARBA00022448"/>
    </source>
</evidence>
<dbReference type="SUPFAM" id="SSF54862">
    <property type="entry name" value="4Fe-4S ferredoxins"/>
    <property type="match status" value="1"/>
</dbReference>
<keyword evidence="4 8" id="KW-0479">Metal-binding</keyword>
<name>A0A4R7IZ79_9ACTN</name>
<dbReference type="GO" id="GO:0009055">
    <property type="term" value="F:electron transfer activity"/>
    <property type="evidence" value="ECO:0007669"/>
    <property type="project" value="UniProtKB-UniRule"/>
</dbReference>
<feature type="domain" description="4Fe-4S ferredoxin-type" evidence="9">
    <location>
        <begin position="39"/>
        <end position="68"/>
    </location>
</feature>
<dbReference type="Gene3D" id="3.30.70.20">
    <property type="match status" value="1"/>
</dbReference>
<accession>A0A4R7IZ79</accession>
<dbReference type="PRINTS" id="PR00354">
    <property type="entry name" value="7FE8SFRDOXIN"/>
</dbReference>
<comment type="cofactor">
    <cofactor evidence="8">
        <name>[3Fe-4S] cluster</name>
        <dbReference type="ChEBI" id="CHEBI:21137"/>
    </cofactor>
    <text evidence="8">Binds 1 [3Fe-4S] cluster.</text>
</comment>
<evidence type="ECO:0000259" key="9">
    <source>
        <dbReference type="PROSITE" id="PS51379"/>
    </source>
</evidence>
<keyword evidence="7 8" id="KW-0411">Iron-sulfur</keyword>
<organism evidence="10 11">
    <name type="scientific">Naumannella halotolerans</name>
    <dbReference type="NCBI Taxonomy" id="993414"/>
    <lineage>
        <taxon>Bacteria</taxon>
        <taxon>Bacillati</taxon>
        <taxon>Actinomycetota</taxon>
        <taxon>Actinomycetes</taxon>
        <taxon>Propionibacteriales</taxon>
        <taxon>Propionibacteriaceae</taxon>
        <taxon>Naumannella</taxon>
    </lineage>
</organism>
<keyword evidence="3 8" id="KW-0004">4Fe-4S</keyword>
<dbReference type="PROSITE" id="PS51379">
    <property type="entry name" value="4FE4S_FER_2"/>
    <property type="match status" value="2"/>
</dbReference>
<evidence type="ECO:0000313" key="10">
    <source>
        <dbReference type="EMBL" id="TDT30101.1"/>
    </source>
</evidence>
<proteinExistence type="predicted"/>
<dbReference type="EMBL" id="SOAW01000003">
    <property type="protein sequence ID" value="TDT30101.1"/>
    <property type="molecule type" value="Genomic_DNA"/>
</dbReference>
<dbReference type="Pfam" id="PF12838">
    <property type="entry name" value="Fer4_7"/>
    <property type="match status" value="1"/>
</dbReference>
<dbReference type="RefSeq" id="WP_133755996.1">
    <property type="nucleotide sequence ID" value="NZ_SOAW01000003.1"/>
</dbReference>
<evidence type="ECO:0000256" key="3">
    <source>
        <dbReference type="ARBA" id="ARBA00022485"/>
    </source>
</evidence>
<dbReference type="GO" id="GO:0051538">
    <property type="term" value="F:3 iron, 4 sulfur cluster binding"/>
    <property type="evidence" value="ECO:0007669"/>
    <property type="project" value="UniProtKB-UniRule"/>
</dbReference>
<comment type="cofactor">
    <cofactor evidence="1 8">
        <name>[4Fe-4S] cluster</name>
        <dbReference type="ChEBI" id="CHEBI:49883"/>
    </cofactor>
</comment>
<protein>
    <recommendedName>
        <fullName evidence="8">Ferredoxin</fullName>
    </recommendedName>
</protein>
<evidence type="ECO:0000256" key="6">
    <source>
        <dbReference type="ARBA" id="ARBA00023004"/>
    </source>
</evidence>
<dbReference type="OrthoDB" id="9803397at2"/>
<dbReference type="AlphaFoldDB" id="A0A4R7IZ79"/>
<dbReference type="PANTHER" id="PTHR42859">
    <property type="entry name" value="OXIDOREDUCTASE"/>
    <property type="match status" value="1"/>
</dbReference>
<comment type="function">
    <text evidence="8">Ferredoxins are iron-sulfur proteins that transfer electrons in a wide variety of metabolic reactions.</text>
</comment>
<dbReference type="Proteomes" id="UP000295371">
    <property type="component" value="Unassembled WGS sequence"/>
</dbReference>
<keyword evidence="6 8" id="KW-0408">Iron</keyword>
<evidence type="ECO:0000313" key="11">
    <source>
        <dbReference type="Proteomes" id="UP000295371"/>
    </source>
</evidence>
<reference evidence="10 11" key="1">
    <citation type="submission" date="2019-03" db="EMBL/GenBank/DDBJ databases">
        <title>Genomic Encyclopedia of Archaeal and Bacterial Type Strains, Phase II (KMG-II): from individual species to whole genera.</title>
        <authorList>
            <person name="Goeker M."/>
        </authorList>
    </citation>
    <scope>NUCLEOTIDE SEQUENCE [LARGE SCALE GENOMIC DNA]</scope>
    <source>
        <strain evidence="10 11">DSM 24323</strain>
    </source>
</reference>
<dbReference type="PROSITE" id="PS00198">
    <property type="entry name" value="4FE4S_FER_1"/>
    <property type="match status" value="1"/>
</dbReference>
<dbReference type="InterPro" id="IPR017900">
    <property type="entry name" value="4Fe4S_Fe_S_CS"/>
</dbReference>
<evidence type="ECO:0000256" key="8">
    <source>
        <dbReference type="RuleBase" id="RU365098"/>
    </source>
</evidence>
<dbReference type="GO" id="GO:0051539">
    <property type="term" value="F:4 iron, 4 sulfur cluster binding"/>
    <property type="evidence" value="ECO:0007669"/>
    <property type="project" value="UniProtKB-UniRule"/>
</dbReference>
<dbReference type="PANTHER" id="PTHR42859:SF2">
    <property type="entry name" value="FERREDOXIN"/>
    <property type="match status" value="1"/>
</dbReference>
<evidence type="ECO:0000256" key="1">
    <source>
        <dbReference type="ARBA" id="ARBA00001966"/>
    </source>
</evidence>
<dbReference type="InterPro" id="IPR000813">
    <property type="entry name" value="7Fe_ferredoxin"/>
</dbReference>
<dbReference type="GO" id="GO:0046872">
    <property type="term" value="F:metal ion binding"/>
    <property type="evidence" value="ECO:0007669"/>
    <property type="project" value="UniProtKB-UniRule"/>
</dbReference>
<dbReference type="InterPro" id="IPR050294">
    <property type="entry name" value="RnfB_subfamily"/>
</dbReference>
<keyword evidence="5 8" id="KW-0249">Electron transport</keyword>
<evidence type="ECO:0000256" key="5">
    <source>
        <dbReference type="ARBA" id="ARBA00022982"/>
    </source>
</evidence>